<dbReference type="InterPro" id="IPR013668">
    <property type="entry name" value="RNase_R_HTH_12"/>
</dbReference>
<dbReference type="AlphaFoldDB" id="A0A0U9HRH9"/>
<dbReference type="InterPro" id="IPR036984">
    <property type="entry name" value="NrpR_dom_sf"/>
</dbReference>
<protein>
    <recommendedName>
        <fullName evidence="5">DUF128 domain-containing protein</fullName>
    </recommendedName>
</protein>
<evidence type="ECO:0000313" key="3">
    <source>
        <dbReference type="EMBL" id="GAQ95644.1"/>
    </source>
</evidence>
<dbReference type="RefSeq" id="WP_059177071.1">
    <property type="nucleotide sequence ID" value="NZ_BCNO01000003.1"/>
</dbReference>
<organism evidence="3 4">
    <name type="scientific">Thermodesulfovibrio aggregans</name>
    <dbReference type="NCBI Taxonomy" id="86166"/>
    <lineage>
        <taxon>Bacteria</taxon>
        <taxon>Pseudomonadati</taxon>
        <taxon>Nitrospirota</taxon>
        <taxon>Thermodesulfovibrionia</taxon>
        <taxon>Thermodesulfovibrionales</taxon>
        <taxon>Thermodesulfovibrionaceae</taxon>
        <taxon>Thermodesulfovibrio</taxon>
    </lineage>
</organism>
<evidence type="ECO:0000259" key="2">
    <source>
        <dbReference type="Pfam" id="PF08461"/>
    </source>
</evidence>
<evidence type="ECO:0008006" key="5">
    <source>
        <dbReference type="Google" id="ProtNLM"/>
    </source>
</evidence>
<dbReference type="InterPro" id="IPR011991">
    <property type="entry name" value="ArsR-like_HTH"/>
</dbReference>
<dbReference type="InterPro" id="IPR036390">
    <property type="entry name" value="WH_DNA-bd_sf"/>
</dbReference>
<dbReference type="STRING" id="86166.TAGGR_3117"/>
<feature type="domain" description="NrpR regulatory" evidence="1">
    <location>
        <begin position="80"/>
        <end position="315"/>
    </location>
</feature>
<dbReference type="OrthoDB" id="9775029at2"/>
<dbReference type="GO" id="GO:0006355">
    <property type="term" value="P:regulation of DNA-templated transcription"/>
    <property type="evidence" value="ECO:0007669"/>
    <property type="project" value="UniProtKB-ARBA"/>
</dbReference>
<dbReference type="Pfam" id="PF08461">
    <property type="entry name" value="WHD_RNase_R"/>
    <property type="match status" value="1"/>
</dbReference>
<dbReference type="Gene3D" id="1.10.10.10">
    <property type="entry name" value="Winged helix-like DNA-binding domain superfamily/Winged helix DNA-binding domain"/>
    <property type="match status" value="1"/>
</dbReference>
<reference evidence="4" key="1">
    <citation type="submission" date="2016-01" db="EMBL/GenBank/DDBJ databases">
        <title>Draft genome sequence of Thermodesulfovibrio aggregans strain TGE-P1.</title>
        <authorList>
            <person name="Sekiguchi Y."/>
            <person name="Ohashi A."/>
            <person name="Matsuura N."/>
            <person name="Tourlousse M.D."/>
        </authorList>
    </citation>
    <scope>NUCLEOTIDE SEQUENCE [LARGE SCALE GENOMIC DNA]</scope>
    <source>
        <strain evidence="4">TGE-P1</strain>
    </source>
</reference>
<sequence>MNRTLLAILKILAKENKIIGSKEIAKKLKMYGVNLSERTVRYHLKILDERGLTKVFGKEGRIITEKGRQELESASTVEKVGFIINKIETLSYLSDFDIDSCKGKIIVNLSYIPKNKLKKAFQAMEYVFNSPFVMSNKILFIEEDNNNIVVPDNHVCLGTVCSVALNAILLKHGIPVISRFGGVLEIRDGQPYRFNALISYDGTSLDPLEIFIRGKMTDVSGAIKNGYGRVLASFREIPTVCLEKVKEIYSEMQKKGFQGILMFGQPNQPLLDIPVGIDRIGIIVVGGLNPVAAIEETGIKTYTSAISTLYDYQAMVDFKEISDNLK</sequence>
<dbReference type="PANTHER" id="PTHR41964:SF1">
    <property type="entry name" value="GLOBAL NITROGEN REGULATOR NRPR"/>
    <property type="match status" value="1"/>
</dbReference>
<name>A0A0U9HRH9_9BACT</name>
<feature type="domain" description="Ribonuclease R winged-helix" evidence="2">
    <location>
        <begin position="7"/>
        <end position="71"/>
    </location>
</feature>
<comment type="caution">
    <text evidence="3">The sequence shown here is derived from an EMBL/GenBank/DDBJ whole genome shotgun (WGS) entry which is preliminary data.</text>
</comment>
<dbReference type="InterPro" id="IPR036388">
    <property type="entry name" value="WH-like_DNA-bd_sf"/>
</dbReference>
<gene>
    <name evidence="3" type="ORF">TAGGR_3117</name>
</gene>
<proteinExistence type="predicted"/>
<dbReference type="Gene3D" id="3.30.70.1360">
    <property type="entry name" value="mj0159-like"/>
    <property type="match status" value="2"/>
</dbReference>
<dbReference type="EMBL" id="BCNO01000003">
    <property type="protein sequence ID" value="GAQ95644.1"/>
    <property type="molecule type" value="Genomic_DNA"/>
</dbReference>
<accession>A0A0U9HRH9</accession>
<dbReference type="Proteomes" id="UP000054976">
    <property type="component" value="Unassembled WGS sequence"/>
</dbReference>
<evidence type="ECO:0000313" key="4">
    <source>
        <dbReference type="Proteomes" id="UP000054976"/>
    </source>
</evidence>
<dbReference type="CDD" id="cd00090">
    <property type="entry name" value="HTH_ARSR"/>
    <property type="match status" value="1"/>
</dbReference>
<evidence type="ECO:0000259" key="1">
    <source>
        <dbReference type="Pfam" id="PF01995"/>
    </source>
</evidence>
<dbReference type="PANTHER" id="PTHR41964">
    <property type="entry name" value="GLOBAL NITROGEN REGULATOR NRPR"/>
    <property type="match status" value="1"/>
</dbReference>
<dbReference type="SUPFAM" id="SSF46785">
    <property type="entry name" value="Winged helix' DNA-binding domain"/>
    <property type="match status" value="1"/>
</dbReference>
<dbReference type="InterPro" id="IPR002846">
    <property type="entry name" value="NRD"/>
</dbReference>
<dbReference type="InterPro" id="IPR038982">
    <property type="entry name" value="NrpR"/>
</dbReference>
<keyword evidence="4" id="KW-1185">Reference proteome</keyword>
<dbReference type="Pfam" id="PF01995">
    <property type="entry name" value="NRD1_2"/>
    <property type="match status" value="1"/>
</dbReference>